<name>A0A1C3UG39_9HYPH</name>
<evidence type="ECO:0000313" key="2">
    <source>
        <dbReference type="Proteomes" id="UP000186228"/>
    </source>
</evidence>
<dbReference type="RefSeq" id="WP_167459816.1">
    <property type="nucleotide sequence ID" value="NZ_FMAC01000002.1"/>
</dbReference>
<reference evidence="2" key="1">
    <citation type="submission" date="2016-08" db="EMBL/GenBank/DDBJ databases">
        <authorList>
            <person name="Varghese N."/>
            <person name="Submissions Spin"/>
        </authorList>
    </citation>
    <scope>NUCLEOTIDE SEQUENCE [LARGE SCALE GENOMIC DNA]</scope>
    <source>
        <strain evidence="2">CCBAU 57015</strain>
    </source>
</reference>
<evidence type="ECO:0000313" key="1">
    <source>
        <dbReference type="EMBL" id="SCB14409.1"/>
    </source>
</evidence>
<accession>A0A1C3UG39</accession>
<sequence>MAKIISLSDWRLRLPPRAQKEPVEAKILLFTGVRYEHLDTPTHRPGAGPKRAKGK</sequence>
<dbReference type="Proteomes" id="UP000186228">
    <property type="component" value="Unassembled WGS sequence"/>
</dbReference>
<keyword evidence="2" id="KW-1185">Reference proteome</keyword>
<organism evidence="1 2">
    <name type="scientific">Rhizobium hainanense</name>
    <dbReference type="NCBI Taxonomy" id="52131"/>
    <lineage>
        <taxon>Bacteria</taxon>
        <taxon>Pseudomonadati</taxon>
        <taxon>Pseudomonadota</taxon>
        <taxon>Alphaproteobacteria</taxon>
        <taxon>Hyphomicrobiales</taxon>
        <taxon>Rhizobiaceae</taxon>
        <taxon>Rhizobium/Agrobacterium group</taxon>
        <taxon>Rhizobium</taxon>
    </lineage>
</organism>
<gene>
    <name evidence="1" type="ORF">GA0061100_102131</name>
</gene>
<proteinExistence type="predicted"/>
<dbReference type="AlphaFoldDB" id="A0A1C3UG39"/>
<protein>
    <submittedName>
        <fullName evidence="1">Uncharacterized protein</fullName>
    </submittedName>
</protein>
<dbReference type="EMBL" id="FMAC01000002">
    <property type="protein sequence ID" value="SCB14409.1"/>
    <property type="molecule type" value="Genomic_DNA"/>
</dbReference>